<keyword evidence="3" id="KW-1185">Reference proteome</keyword>
<dbReference type="EMBL" id="JARJLG010000013">
    <property type="protein sequence ID" value="KAJ7775987.1"/>
    <property type="molecule type" value="Genomic_DNA"/>
</dbReference>
<dbReference type="AlphaFoldDB" id="A0AAD7NV20"/>
<protein>
    <submittedName>
        <fullName evidence="2">Uncharacterized protein</fullName>
    </submittedName>
</protein>
<evidence type="ECO:0000313" key="3">
    <source>
        <dbReference type="Proteomes" id="UP001215280"/>
    </source>
</evidence>
<proteinExistence type="predicted"/>
<evidence type="ECO:0000256" key="1">
    <source>
        <dbReference type="SAM" id="MobiDB-lite"/>
    </source>
</evidence>
<feature type="region of interest" description="Disordered" evidence="1">
    <location>
        <begin position="127"/>
        <end position="149"/>
    </location>
</feature>
<sequence>MTGPDSWEANGRSIRRQMEGVQLTAAVGALSVECRTGAADLDENETTARCAEPSQTGYARKPSVWKGARQPLMQYEIQEIRPDRAKRNPFPSKGYPPEDAETPANRGLGPLDTLFGKVTESLKNSDQLSAKSTDGNGTHCVAPTSEPPKPNAIPVLSPTSPAPPQEAACFGDRSRGKLFPGWARVPDFSWGYPLLSSGDSTRTGYEKCLVKDEARTVPTARTCHWERSGIRVDTYHECEFGVWSVCVK</sequence>
<dbReference type="Proteomes" id="UP001215280">
    <property type="component" value="Unassembled WGS sequence"/>
</dbReference>
<organism evidence="2 3">
    <name type="scientific">Mycena maculata</name>
    <dbReference type="NCBI Taxonomy" id="230809"/>
    <lineage>
        <taxon>Eukaryota</taxon>
        <taxon>Fungi</taxon>
        <taxon>Dikarya</taxon>
        <taxon>Basidiomycota</taxon>
        <taxon>Agaricomycotina</taxon>
        <taxon>Agaricomycetes</taxon>
        <taxon>Agaricomycetidae</taxon>
        <taxon>Agaricales</taxon>
        <taxon>Marasmiineae</taxon>
        <taxon>Mycenaceae</taxon>
        <taxon>Mycena</taxon>
    </lineage>
</organism>
<gene>
    <name evidence="2" type="ORF">DFH07DRAFT_936948</name>
</gene>
<accession>A0AAD7NV20</accession>
<reference evidence="2" key="1">
    <citation type="submission" date="2023-03" db="EMBL/GenBank/DDBJ databases">
        <title>Massive genome expansion in bonnet fungi (Mycena s.s.) driven by repeated elements and novel gene families across ecological guilds.</title>
        <authorList>
            <consortium name="Lawrence Berkeley National Laboratory"/>
            <person name="Harder C.B."/>
            <person name="Miyauchi S."/>
            <person name="Viragh M."/>
            <person name="Kuo A."/>
            <person name="Thoen E."/>
            <person name="Andreopoulos B."/>
            <person name="Lu D."/>
            <person name="Skrede I."/>
            <person name="Drula E."/>
            <person name="Henrissat B."/>
            <person name="Morin E."/>
            <person name="Kohler A."/>
            <person name="Barry K."/>
            <person name="LaButti K."/>
            <person name="Morin E."/>
            <person name="Salamov A."/>
            <person name="Lipzen A."/>
            <person name="Mereny Z."/>
            <person name="Hegedus B."/>
            <person name="Baldrian P."/>
            <person name="Stursova M."/>
            <person name="Weitz H."/>
            <person name="Taylor A."/>
            <person name="Grigoriev I.V."/>
            <person name="Nagy L.G."/>
            <person name="Martin F."/>
            <person name="Kauserud H."/>
        </authorList>
    </citation>
    <scope>NUCLEOTIDE SEQUENCE</scope>
    <source>
        <strain evidence="2">CBHHK188m</strain>
    </source>
</reference>
<comment type="caution">
    <text evidence="2">The sequence shown here is derived from an EMBL/GenBank/DDBJ whole genome shotgun (WGS) entry which is preliminary data.</text>
</comment>
<evidence type="ECO:0000313" key="2">
    <source>
        <dbReference type="EMBL" id="KAJ7775987.1"/>
    </source>
</evidence>
<feature type="compositionally biased region" description="Polar residues" evidence="1">
    <location>
        <begin position="127"/>
        <end position="136"/>
    </location>
</feature>
<feature type="region of interest" description="Disordered" evidence="1">
    <location>
        <begin position="79"/>
        <end position="108"/>
    </location>
</feature>
<name>A0AAD7NV20_9AGAR</name>
<feature type="region of interest" description="Disordered" evidence="1">
    <location>
        <begin position="44"/>
        <end position="65"/>
    </location>
</feature>